<name>A0ABQ5AKX2_9ASTR</name>
<evidence type="ECO:0000313" key="2">
    <source>
        <dbReference type="Proteomes" id="UP001151760"/>
    </source>
</evidence>
<reference evidence="1" key="2">
    <citation type="submission" date="2022-01" db="EMBL/GenBank/DDBJ databases">
        <authorList>
            <person name="Yamashiro T."/>
            <person name="Shiraishi A."/>
            <person name="Satake H."/>
            <person name="Nakayama K."/>
        </authorList>
    </citation>
    <scope>NUCLEOTIDE SEQUENCE</scope>
</reference>
<evidence type="ECO:0000313" key="1">
    <source>
        <dbReference type="EMBL" id="GJT03335.1"/>
    </source>
</evidence>
<sequence>MTNKEYHTQIEERIYNVENKFEAMRVESACKHEELIDLLKKYAISIGRAKVVEEWEKWRDLKRAQEASEDTISNSKSQIFVTEDCDDGSRPEETLVVASSDEEIVKFPTQPAITEIC</sequence>
<reference evidence="1" key="1">
    <citation type="journal article" date="2022" name="Int. J. Mol. Sci.">
        <title>Draft Genome of Tanacetum Coccineum: Genomic Comparison of Closely Related Tanacetum-Family Plants.</title>
        <authorList>
            <person name="Yamashiro T."/>
            <person name="Shiraishi A."/>
            <person name="Nakayama K."/>
            <person name="Satake H."/>
        </authorList>
    </citation>
    <scope>NUCLEOTIDE SEQUENCE</scope>
</reference>
<keyword evidence="2" id="KW-1185">Reference proteome</keyword>
<gene>
    <name evidence="1" type="ORF">Tco_0824504</name>
</gene>
<accession>A0ABQ5AKX2</accession>
<dbReference type="Proteomes" id="UP001151760">
    <property type="component" value="Unassembled WGS sequence"/>
</dbReference>
<proteinExistence type="predicted"/>
<comment type="caution">
    <text evidence="1">The sequence shown here is derived from an EMBL/GenBank/DDBJ whole genome shotgun (WGS) entry which is preliminary data.</text>
</comment>
<protein>
    <submittedName>
        <fullName evidence="1">Uncharacterized protein</fullName>
    </submittedName>
</protein>
<dbReference type="EMBL" id="BQNB010012419">
    <property type="protein sequence ID" value="GJT03335.1"/>
    <property type="molecule type" value="Genomic_DNA"/>
</dbReference>
<organism evidence="1 2">
    <name type="scientific">Tanacetum coccineum</name>
    <dbReference type="NCBI Taxonomy" id="301880"/>
    <lineage>
        <taxon>Eukaryota</taxon>
        <taxon>Viridiplantae</taxon>
        <taxon>Streptophyta</taxon>
        <taxon>Embryophyta</taxon>
        <taxon>Tracheophyta</taxon>
        <taxon>Spermatophyta</taxon>
        <taxon>Magnoliopsida</taxon>
        <taxon>eudicotyledons</taxon>
        <taxon>Gunneridae</taxon>
        <taxon>Pentapetalae</taxon>
        <taxon>asterids</taxon>
        <taxon>campanulids</taxon>
        <taxon>Asterales</taxon>
        <taxon>Asteraceae</taxon>
        <taxon>Asteroideae</taxon>
        <taxon>Anthemideae</taxon>
        <taxon>Anthemidinae</taxon>
        <taxon>Tanacetum</taxon>
    </lineage>
</organism>